<sequence>MKSCALVVLFVIMLWCLPMAATQATEHDATDVPTRVAFINPGYGDRGFWKDVRDTMQAASDQFGYELIVFDSNRDSKMMIESAQKVFALEPAPDYIIAVNEHQQGTRIVLEAEERGIPVIMLLNDLTKEQKNAYGYPGRDFDHWIFSLTPDNERAGYDIAKSLIDSARLQTENRQPAPLCLLSIAGDSKTPASLQRLQGLDHALSRFPLLREQRRLVANWSYDEAYRQTENWLRRGGCVDAVWAANDDIALGAVAALEKAGRKPGKDVFVGGLNWSPAGLRNVADGKMTMTHGGHFFAGAWVMVLLHDYIHGVEFLSHHPEISFRMEAITRENISHFVDVLGSRDWNSLDFKDFSIANSPFGTEYNFVLHPGDGMRE</sequence>
<gene>
    <name evidence="6" type="ORF">TH4_16410</name>
</gene>
<name>A0A853KWR2_9PROT</name>
<dbReference type="Proteomes" id="UP000094009">
    <property type="component" value="Unassembled WGS sequence"/>
</dbReference>
<comment type="subcellular location">
    <subcellularLocation>
        <location evidence="1">Cell envelope</location>
    </subcellularLocation>
</comment>
<dbReference type="Pfam" id="PF13407">
    <property type="entry name" value="Peripla_BP_4"/>
    <property type="match status" value="1"/>
</dbReference>
<dbReference type="EMBL" id="JPVZ01000008">
    <property type="protein sequence ID" value="OAZ08539.1"/>
    <property type="molecule type" value="Genomic_DNA"/>
</dbReference>
<evidence type="ECO:0000256" key="1">
    <source>
        <dbReference type="ARBA" id="ARBA00004196"/>
    </source>
</evidence>
<organism evidence="6 7">
    <name type="scientific">Thalassospira tepidiphila MCCC 1A03514</name>
    <dbReference type="NCBI Taxonomy" id="1177930"/>
    <lineage>
        <taxon>Bacteria</taxon>
        <taxon>Pseudomonadati</taxon>
        <taxon>Pseudomonadota</taxon>
        <taxon>Alphaproteobacteria</taxon>
        <taxon>Rhodospirillales</taxon>
        <taxon>Thalassospiraceae</taxon>
        <taxon>Thalassospira</taxon>
    </lineage>
</organism>
<dbReference type="PANTHER" id="PTHR46847">
    <property type="entry name" value="D-ALLOSE-BINDING PERIPLASMIC PROTEIN-RELATED"/>
    <property type="match status" value="1"/>
</dbReference>
<evidence type="ECO:0000313" key="7">
    <source>
        <dbReference type="Proteomes" id="UP000094009"/>
    </source>
</evidence>
<dbReference type="CDD" id="cd06324">
    <property type="entry name" value="PBP1_ABC_sugar_binding-like"/>
    <property type="match status" value="1"/>
</dbReference>
<evidence type="ECO:0000256" key="4">
    <source>
        <dbReference type="SAM" id="SignalP"/>
    </source>
</evidence>
<feature type="signal peptide" evidence="4">
    <location>
        <begin position="1"/>
        <end position="20"/>
    </location>
</feature>
<accession>A0A853KWR2</accession>
<keyword evidence="3 4" id="KW-0732">Signal</keyword>
<feature type="chain" id="PRO_5032491986" evidence="4">
    <location>
        <begin position="21"/>
        <end position="377"/>
    </location>
</feature>
<evidence type="ECO:0000259" key="5">
    <source>
        <dbReference type="Pfam" id="PF13407"/>
    </source>
</evidence>
<dbReference type="PANTHER" id="PTHR46847:SF2">
    <property type="entry name" value="ABC TRANSPORTER SUGAR-BINDING PROTEIN"/>
    <property type="match status" value="1"/>
</dbReference>
<dbReference type="InterPro" id="IPR028082">
    <property type="entry name" value="Peripla_BP_I"/>
</dbReference>
<dbReference type="GO" id="GO:0030313">
    <property type="term" value="C:cell envelope"/>
    <property type="evidence" value="ECO:0007669"/>
    <property type="project" value="UniProtKB-SubCell"/>
</dbReference>
<evidence type="ECO:0000256" key="3">
    <source>
        <dbReference type="ARBA" id="ARBA00022729"/>
    </source>
</evidence>
<dbReference type="InterPro" id="IPR025997">
    <property type="entry name" value="SBP_2_dom"/>
</dbReference>
<dbReference type="AlphaFoldDB" id="A0A853KWR2"/>
<dbReference type="Gene3D" id="3.40.50.2300">
    <property type="match status" value="2"/>
</dbReference>
<evidence type="ECO:0000256" key="2">
    <source>
        <dbReference type="ARBA" id="ARBA00007639"/>
    </source>
</evidence>
<protein>
    <submittedName>
        <fullName evidence="6">Sugar ABC transporter substrate-binding protein</fullName>
    </submittedName>
</protein>
<feature type="domain" description="Periplasmic binding protein" evidence="5">
    <location>
        <begin position="36"/>
        <end position="297"/>
    </location>
</feature>
<comment type="caution">
    <text evidence="6">The sequence shown here is derived from an EMBL/GenBank/DDBJ whole genome shotgun (WGS) entry which is preliminary data.</text>
</comment>
<evidence type="ECO:0000313" key="6">
    <source>
        <dbReference type="EMBL" id="OAZ08539.1"/>
    </source>
</evidence>
<proteinExistence type="inferred from homology"/>
<dbReference type="SUPFAM" id="SSF53822">
    <property type="entry name" value="Periplasmic binding protein-like I"/>
    <property type="match status" value="1"/>
</dbReference>
<reference evidence="6 7" key="1">
    <citation type="submission" date="2014-07" db="EMBL/GenBank/DDBJ databases">
        <title>Draft genome sequence of Thalassospira tepidiphila 1-1B.</title>
        <authorList>
            <person name="Lai Q."/>
            <person name="Shao Z."/>
        </authorList>
    </citation>
    <scope>NUCLEOTIDE SEQUENCE [LARGE SCALE GENOMIC DNA]</scope>
    <source>
        <strain evidence="6 7">MCCC 1A03514</strain>
    </source>
</reference>
<dbReference type="GO" id="GO:0030246">
    <property type="term" value="F:carbohydrate binding"/>
    <property type="evidence" value="ECO:0007669"/>
    <property type="project" value="UniProtKB-ARBA"/>
</dbReference>
<comment type="similarity">
    <text evidence="2">Belongs to the bacterial solute-binding protein 2 family.</text>
</comment>